<evidence type="ECO:0000313" key="2">
    <source>
        <dbReference type="EMBL" id="KFH18101.1"/>
    </source>
</evidence>
<dbReference type="EMBL" id="AEXC02000085">
    <property type="protein sequence ID" value="KFH18101.1"/>
    <property type="molecule type" value="Genomic_DNA"/>
</dbReference>
<evidence type="ECO:0000256" key="1">
    <source>
        <dbReference type="SAM" id="MobiDB-lite"/>
    </source>
</evidence>
<dbReference type="AlphaFoldDB" id="A0A086QZR9"/>
<comment type="caution">
    <text evidence="2">The sequence shown here is derived from an EMBL/GenBank/DDBJ whole genome shotgun (WGS) entry which is preliminary data.</text>
</comment>
<dbReference type="Proteomes" id="UP000028821">
    <property type="component" value="Unassembled WGS sequence"/>
</dbReference>
<gene>
    <name evidence="2" type="ORF">TGMAS_310515</name>
</gene>
<feature type="compositionally biased region" description="Basic and acidic residues" evidence="1">
    <location>
        <begin position="114"/>
        <end position="132"/>
    </location>
</feature>
<protein>
    <submittedName>
        <fullName evidence="2">Uncharacterized protein</fullName>
    </submittedName>
</protein>
<sequence length="161" mass="18229">MPTRAWCTDSAIPLFCPADRVDFLVSLRTVADRNVASATFSAAIRVRIRKLTPEEAEKVSEPTQETKFFDLFAIWPNCDQNRQAYMQQTVGQGTYGHTKDYRAFAIDSKQLDSQTDHRKDGKKQRQGEKDNSGRILCLQRDETTDFVTGHASTENKHTAQG</sequence>
<feature type="region of interest" description="Disordered" evidence="1">
    <location>
        <begin position="110"/>
        <end position="134"/>
    </location>
</feature>
<reference evidence="2 3" key="1">
    <citation type="submission" date="2014-04" db="EMBL/GenBank/DDBJ databases">
        <authorList>
            <person name="Sibley D."/>
            <person name="Venepally P."/>
            <person name="Karamycheva S."/>
            <person name="Hadjithomas M."/>
            <person name="Khan A."/>
            <person name="Brunk B."/>
            <person name="Roos D."/>
            <person name="Caler E."/>
            <person name="Lorenzi H."/>
        </authorList>
    </citation>
    <scope>NUCLEOTIDE SEQUENCE [LARGE SCALE GENOMIC DNA]</scope>
    <source>
        <strain evidence="2 3">MAS</strain>
    </source>
</reference>
<proteinExistence type="predicted"/>
<evidence type="ECO:0000313" key="3">
    <source>
        <dbReference type="Proteomes" id="UP000028821"/>
    </source>
</evidence>
<organism evidence="2 3">
    <name type="scientific">Toxoplasma gondii MAS</name>
    <dbReference type="NCBI Taxonomy" id="943118"/>
    <lineage>
        <taxon>Eukaryota</taxon>
        <taxon>Sar</taxon>
        <taxon>Alveolata</taxon>
        <taxon>Apicomplexa</taxon>
        <taxon>Conoidasida</taxon>
        <taxon>Coccidia</taxon>
        <taxon>Eucoccidiorida</taxon>
        <taxon>Eimeriorina</taxon>
        <taxon>Sarcocystidae</taxon>
        <taxon>Toxoplasma</taxon>
    </lineage>
</organism>
<name>A0A086QZR9_TOXGO</name>
<dbReference type="VEuPathDB" id="ToxoDB:TGMAS_310515"/>
<accession>A0A086QZR9</accession>